<comment type="caution">
    <text evidence="1">The sequence shown here is derived from an EMBL/GenBank/DDBJ whole genome shotgun (WGS) entry which is preliminary data.</text>
</comment>
<dbReference type="STRING" id="1777144.AWB83_03152"/>
<dbReference type="Proteomes" id="UP000054978">
    <property type="component" value="Unassembled WGS sequence"/>
</dbReference>
<dbReference type="GO" id="GO:0005506">
    <property type="term" value="F:iron ion binding"/>
    <property type="evidence" value="ECO:0007669"/>
    <property type="project" value="UniProtKB-ARBA"/>
</dbReference>
<sequence length="272" mass="30928">MQLTKQQIAEYHRDGFLIIPDVFDAEEVNALRSEIERLKQVEFKTIFREREGAVRSIFQAHDDTVPVYSPAIRALTRSPKTLAPAMQLLGDDKVYVMHTKINVKPALEGTGWLWHQDHGYWVHDGYPDDDLLTAMVMLGDTKEIQGALYIIPGSHKFGLQDHYFDDSKAAYQLPQRAVQIDRLKEVMEKSPEPIPIVGKAGTLVLFHCLTIHGSGVNMSRDSRWQAYITYNRCANPPREVEKPRGEFTRSMNWAPVPVEHDRAIVEGAHAPS</sequence>
<dbReference type="EMBL" id="FCOB02000013">
    <property type="protein sequence ID" value="SAK68153.1"/>
    <property type="molecule type" value="Genomic_DNA"/>
</dbReference>
<keyword evidence="1" id="KW-0223">Dioxygenase</keyword>
<gene>
    <name evidence="1" type="ORF">AWB83_03152</name>
</gene>
<keyword evidence="2" id="KW-1185">Reference proteome</keyword>
<keyword evidence="1" id="KW-0560">Oxidoreductase</keyword>
<dbReference type="RefSeq" id="WP_159463055.1">
    <property type="nucleotide sequence ID" value="NZ_FCOB02000013.1"/>
</dbReference>
<proteinExistence type="predicted"/>
<protein>
    <submittedName>
        <fullName evidence="1">Phytanoyl-CoA dioxygenase</fullName>
    </submittedName>
</protein>
<dbReference type="AlphaFoldDB" id="A0A158BDP4"/>
<dbReference type="Gene3D" id="2.60.120.620">
    <property type="entry name" value="q2cbj1_9rhob like domain"/>
    <property type="match status" value="1"/>
</dbReference>
<dbReference type="InterPro" id="IPR008775">
    <property type="entry name" value="Phytyl_CoA_dOase-like"/>
</dbReference>
<dbReference type="Pfam" id="PF05721">
    <property type="entry name" value="PhyH"/>
    <property type="match status" value="1"/>
</dbReference>
<dbReference type="PANTHER" id="PTHR20883:SF51">
    <property type="entry name" value="PHYTANOYL-COA HYDROXYLASE"/>
    <property type="match status" value="1"/>
</dbReference>
<evidence type="ECO:0000313" key="2">
    <source>
        <dbReference type="Proteomes" id="UP000054978"/>
    </source>
</evidence>
<dbReference type="PANTHER" id="PTHR20883">
    <property type="entry name" value="PHYTANOYL-COA DIOXYGENASE DOMAIN CONTAINING 1"/>
    <property type="match status" value="1"/>
</dbReference>
<name>A0A158BDP4_9BURK</name>
<dbReference type="SUPFAM" id="SSF51197">
    <property type="entry name" value="Clavaminate synthase-like"/>
    <property type="match status" value="1"/>
</dbReference>
<dbReference type="OrthoDB" id="9791262at2"/>
<reference evidence="1" key="1">
    <citation type="submission" date="2016-01" db="EMBL/GenBank/DDBJ databases">
        <authorList>
            <person name="Peeters C."/>
        </authorList>
    </citation>
    <scope>NUCLEOTIDE SEQUENCE [LARGE SCALE GENOMIC DNA]</scope>
    <source>
        <strain evidence="1">LMG 29326</strain>
    </source>
</reference>
<dbReference type="GO" id="GO:0016706">
    <property type="term" value="F:2-oxoglutarate-dependent dioxygenase activity"/>
    <property type="evidence" value="ECO:0007669"/>
    <property type="project" value="UniProtKB-ARBA"/>
</dbReference>
<evidence type="ECO:0000313" key="1">
    <source>
        <dbReference type="EMBL" id="SAK68153.1"/>
    </source>
</evidence>
<accession>A0A158BDP4</accession>
<organism evidence="1 2">
    <name type="scientific">Caballeronia ptereochthonis</name>
    <dbReference type="NCBI Taxonomy" id="1777144"/>
    <lineage>
        <taxon>Bacteria</taxon>
        <taxon>Pseudomonadati</taxon>
        <taxon>Pseudomonadota</taxon>
        <taxon>Betaproteobacteria</taxon>
        <taxon>Burkholderiales</taxon>
        <taxon>Burkholderiaceae</taxon>
        <taxon>Caballeronia</taxon>
    </lineage>
</organism>